<evidence type="ECO:0000313" key="1">
    <source>
        <dbReference type="EMBL" id="MFD1320515.1"/>
    </source>
</evidence>
<gene>
    <name evidence="1" type="ORF">ACFQ4H_05345</name>
</gene>
<comment type="caution">
    <text evidence="1">The sequence shown here is derived from an EMBL/GenBank/DDBJ whole genome shotgun (WGS) entry which is preliminary data.</text>
</comment>
<sequence>MADIHELMVSMDLPDDLSDAEVAEIRWHLGLGPQPEQLTIITRFPTLVFDDDTGEPKLDDDGGWLVVDRPQPVWGQSPSVAWKTGGVLLSTLLREDDAHGGSTLLREDDAHGGRWALTCRWEIHPDSHGNVARLFNWLARRCHGRGRFFGYLRWHEDDEPTEILTVRDGVIVTHRNGKFVAPLWDEPAEG</sequence>
<accession>A0ABW3Y911</accession>
<dbReference type="EMBL" id="JBHTMP010000005">
    <property type="protein sequence ID" value="MFD1320515.1"/>
    <property type="molecule type" value="Genomic_DNA"/>
</dbReference>
<dbReference type="Proteomes" id="UP001597260">
    <property type="component" value="Unassembled WGS sequence"/>
</dbReference>
<evidence type="ECO:0000313" key="2">
    <source>
        <dbReference type="Proteomes" id="UP001597260"/>
    </source>
</evidence>
<keyword evidence="2" id="KW-1185">Reference proteome</keyword>
<name>A0ABW3Y911_9ACTN</name>
<dbReference type="RefSeq" id="WP_377567565.1">
    <property type="nucleotide sequence ID" value="NZ_JBHTMP010000005.1"/>
</dbReference>
<organism evidence="1 2">
    <name type="scientific">Micromonospora sonneratiae</name>
    <dbReference type="NCBI Taxonomy" id="1184706"/>
    <lineage>
        <taxon>Bacteria</taxon>
        <taxon>Bacillati</taxon>
        <taxon>Actinomycetota</taxon>
        <taxon>Actinomycetes</taxon>
        <taxon>Micromonosporales</taxon>
        <taxon>Micromonosporaceae</taxon>
        <taxon>Micromonospora</taxon>
    </lineage>
</organism>
<reference evidence="2" key="1">
    <citation type="journal article" date="2019" name="Int. J. Syst. Evol. Microbiol.">
        <title>The Global Catalogue of Microorganisms (GCM) 10K type strain sequencing project: providing services to taxonomists for standard genome sequencing and annotation.</title>
        <authorList>
            <consortium name="The Broad Institute Genomics Platform"/>
            <consortium name="The Broad Institute Genome Sequencing Center for Infectious Disease"/>
            <person name="Wu L."/>
            <person name="Ma J."/>
        </authorList>
    </citation>
    <scope>NUCLEOTIDE SEQUENCE [LARGE SCALE GENOMIC DNA]</scope>
    <source>
        <strain evidence="2">JCM 31037</strain>
    </source>
</reference>
<proteinExistence type="predicted"/>
<protein>
    <submittedName>
        <fullName evidence="1">Uncharacterized protein</fullName>
    </submittedName>
</protein>